<dbReference type="UniPathway" id="UPA00340">
    <property type="reaction ID" value="UER00458"/>
</dbReference>
<feature type="binding site" evidence="6">
    <location>
        <begin position="321"/>
        <end position="325"/>
    </location>
    <ligand>
        <name>ATP</name>
        <dbReference type="ChEBI" id="CHEBI:30616"/>
    </ligand>
</feature>
<dbReference type="Gene3D" id="3.30.420.40">
    <property type="match status" value="2"/>
</dbReference>
<dbReference type="CDD" id="cd24010">
    <property type="entry name" value="ASKHA_NBD_AcK_PK"/>
    <property type="match status" value="1"/>
</dbReference>
<keyword evidence="2 6" id="KW-0808">Transferase</keyword>
<dbReference type="EMBL" id="CP002280">
    <property type="protein sequence ID" value="ADP40204.1"/>
    <property type="molecule type" value="Genomic_DNA"/>
</dbReference>
<comment type="pathway">
    <text evidence="6">Metabolic intermediate biosynthesis; acetyl-CoA biosynthesis; acetyl-CoA from acetate: step 1/2.</text>
</comment>
<keyword evidence="6" id="KW-0479">Metal-binding</keyword>
<reference evidence="9" key="1">
    <citation type="submission" date="2010-10" db="EMBL/GenBank/DDBJ databases">
        <title>The complete genome of Rothia dentocariosa ATCC 17931.</title>
        <authorList>
            <person name="Muzny D."/>
            <person name="Qin X."/>
            <person name="Buhay C."/>
            <person name="Dugan-Rocha S."/>
            <person name="Ding Y."/>
            <person name="Chen G."/>
            <person name="Hawes A."/>
            <person name="Holder M."/>
            <person name="Jhangiani S."/>
            <person name="Johnson A."/>
            <person name="Khan Z."/>
            <person name="Li Z."/>
            <person name="Liu W."/>
            <person name="Liu X."/>
            <person name="Perez L."/>
            <person name="Shen H."/>
            <person name="Wang Q."/>
            <person name="Watt J."/>
            <person name="Xi L."/>
            <person name="Xin Y."/>
            <person name="Zhou J."/>
            <person name="Deng J."/>
            <person name="Jiang H."/>
            <person name="Liu Y."/>
            <person name="Qu J."/>
            <person name="Song X.-Z."/>
            <person name="Zhang L."/>
            <person name="Villasana D."/>
            <person name="Johnson A."/>
            <person name="Liu J."/>
            <person name="Liyanage D."/>
            <person name="Lorensuhewa L."/>
            <person name="Robinson T."/>
            <person name="Song A."/>
            <person name="Song B.-B."/>
            <person name="Dinh H."/>
            <person name="Thornton R."/>
            <person name="Coyle M."/>
            <person name="Francisco L."/>
            <person name="Jackson L."/>
            <person name="Javaid M."/>
            <person name="Korchina V."/>
            <person name="Kovar C."/>
            <person name="Mata R."/>
            <person name="Mathew T."/>
            <person name="Ngo R."/>
            <person name="Nguyen L."/>
            <person name="Nguyen N."/>
            <person name="Okwuonu G."/>
            <person name="Ongeri F."/>
            <person name="Pham C."/>
            <person name="Simmons D."/>
            <person name="Wilczek-Boney K."/>
            <person name="Hale W."/>
            <person name="Jakkamsetti A."/>
            <person name="Pham P."/>
            <person name="Ruth R."/>
            <person name="San Lucas F."/>
            <person name="Warren J."/>
            <person name="Zhang J."/>
            <person name="Zhao Z."/>
            <person name="Zhou C."/>
            <person name="Zhu D."/>
            <person name="Lee S."/>
            <person name="Bess C."/>
            <person name="Blankenburg K."/>
            <person name="Forbes L."/>
            <person name="Fu Q."/>
            <person name="Gubbala S."/>
            <person name="Hirani K."/>
            <person name="Jayaseelan J.C."/>
            <person name="Lara F."/>
            <person name="Munidasa M."/>
            <person name="Palculict T."/>
            <person name="Patil S."/>
            <person name="Pu L.-L."/>
            <person name="Saada N."/>
            <person name="Tang L."/>
            <person name="Weissenberger G."/>
            <person name="Zhu Y."/>
            <person name="Hemphill L."/>
            <person name="Shang Y."/>
            <person name="Youmans B."/>
            <person name="Ayvaz T."/>
            <person name="Ross M."/>
            <person name="Santibanez J."/>
            <person name="Aqrawi P."/>
            <person name="Gross S."/>
            <person name="Joshi V."/>
            <person name="Fowler G."/>
            <person name="Nazareth L."/>
            <person name="Reid J."/>
            <person name="Worley K."/>
            <person name="Petrosino J."/>
            <person name="Highlander S."/>
            <person name="Gibbs R."/>
        </authorList>
    </citation>
    <scope>NUCLEOTIDE SEQUENCE [LARGE SCALE GENOMIC DNA]</scope>
    <source>
        <strain evidence="9">ATCC 17931 / CDC X599 / XDIA</strain>
    </source>
</reference>
<dbReference type="HAMAP" id="MF_00020">
    <property type="entry name" value="Acetate_kinase"/>
    <property type="match status" value="1"/>
</dbReference>
<dbReference type="GO" id="GO:0005737">
    <property type="term" value="C:cytoplasm"/>
    <property type="evidence" value="ECO:0007669"/>
    <property type="project" value="UniProtKB-SubCell"/>
</dbReference>
<evidence type="ECO:0000256" key="7">
    <source>
        <dbReference type="RuleBase" id="RU003835"/>
    </source>
</evidence>
<feature type="binding site" evidence="6">
    <location>
        <begin position="273"/>
        <end position="275"/>
    </location>
    <ligand>
        <name>ATP</name>
        <dbReference type="ChEBI" id="CHEBI:30616"/>
    </ligand>
</feature>
<dbReference type="InterPro" id="IPR000890">
    <property type="entry name" value="Aliphatic_acid_kin_short-chain"/>
</dbReference>
<feature type="binding site" evidence="6">
    <location>
        <begin position="198"/>
        <end position="202"/>
    </location>
    <ligand>
        <name>ATP</name>
        <dbReference type="ChEBI" id="CHEBI:30616"/>
    </ligand>
</feature>
<comment type="function">
    <text evidence="6">Catalyzes the formation of acetyl phosphate from acetate and ATP. Can also catalyze the reverse reaction.</text>
</comment>
<dbReference type="AlphaFoldDB" id="E3H256"/>
<dbReference type="HOGENOM" id="CLU_020352_0_1_11"/>
<feature type="binding site" evidence="6">
    <location>
        <position position="375"/>
    </location>
    <ligand>
        <name>Mg(2+)</name>
        <dbReference type="ChEBI" id="CHEBI:18420"/>
    </ligand>
</feature>
<organism evidence="8 9">
    <name type="scientific">Rothia dentocariosa (strain ATCC 17931 / CDC X599 / XDIA)</name>
    <dbReference type="NCBI Taxonomy" id="762948"/>
    <lineage>
        <taxon>Bacteria</taxon>
        <taxon>Bacillati</taxon>
        <taxon>Actinomycetota</taxon>
        <taxon>Actinomycetes</taxon>
        <taxon>Micrococcales</taxon>
        <taxon>Micrococcaceae</taxon>
        <taxon>Rothia</taxon>
    </lineage>
</organism>
<dbReference type="PIRSF" id="PIRSF000722">
    <property type="entry name" value="Acetate_prop_kin"/>
    <property type="match status" value="1"/>
</dbReference>
<dbReference type="InterPro" id="IPR004372">
    <property type="entry name" value="Ac/propionate_kinase"/>
</dbReference>
<dbReference type="PRINTS" id="PR00471">
    <property type="entry name" value="ACETATEKNASE"/>
</dbReference>
<dbReference type="PANTHER" id="PTHR21060">
    <property type="entry name" value="ACETATE KINASE"/>
    <property type="match status" value="1"/>
</dbReference>
<proteinExistence type="inferred from homology"/>
<dbReference type="GO" id="GO:0008776">
    <property type="term" value="F:acetate kinase activity"/>
    <property type="evidence" value="ECO:0007669"/>
    <property type="project" value="UniProtKB-UniRule"/>
</dbReference>
<dbReference type="InterPro" id="IPR023865">
    <property type="entry name" value="Aliphatic_acid_kinase_CS"/>
</dbReference>
<evidence type="ECO:0000313" key="8">
    <source>
        <dbReference type="EMBL" id="ADP40204.1"/>
    </source>
</evidence>
<keyword evidence="5 6" id="KW-0067">ATP-binding</keyword>
<keyword evidence="6" id="KW-0460">Magnesium</keyword>
<evidence type="ECO:0000256" key="3">
    <source>
        <dbReference type="ARBA" id="ARBA00022741"/>
    </source>
</evidence>
<keyword evidence="6" id="KW-0963">Cytoplasm</keyword>
<evidence type="ECO:0000256" key="2">
    <source>
        <dbReference type="ARBA" id="ARBA00022679"/>
    </source>
</evidence>
<dbReference type="GO" id="GO:0005524">
    <property type="term" value="F:ATP binding"/>
    <property type="evidence" value="ECO:0007669"/>
    <property type="project" value="UniProtKB-KW"/>
</dbReference>
<evidence type="ECO:0000256" key="4">
    <source>
        <dbReference type="ARBA" id="ARBA00022777"/>
    </source>
</evidence>
<comment type="subcellular location">
    <subcellularLocation>
        <location evidence="6">Cytoplasm</location>
    </subcellularLocation>
</comment>
<dbReference type="GO" id="GO:0000287">
    <property type="term" value="F:magnesium ion binding"/>
    <property type="evidence" value="ECO:0007669"/>
    <property type="project" value="UniProtKB-UniRule"/>
</dbReference>
<dbReference type="Proteomes" id="UP000000387">
    <property type="component" value="Chromosome"/>
</dbReference>
<dbReference type="InterPro" id="IPR043129">
    <property type="entry name" value="ATPase_NBD"/>
</dbReference>
<dbReference type="NCBIfam" id="TIGR00016">
    <property type="entry name" value="ackA"/>
    <property type="match status" value="1"/>
</dbReference>
<dbReference type="KEGG" id="rdn:HMPREF0733_10746"/>
<gene>
    <name evidence="6 8" type="primary">ackA</name>
    <name evidence="8" type="ordered locus">HMPREF0733_10746</name>
</gene>
<comment type="cofactor">
    <cofactor evidence="6">
        <name>Mg(2+)</name>
        <dbReference type="ChEBI" id="CHEBI:18420"/>
    </cofactor>
    <cofactor evidence="6">
        <name>Mn(2+)</name>
        <dbReference type="ChEBI" id="CHEBI:29035"/>
    </cofactor>
    <text evidence="6">Mg(2+). Can also accept Mn(2+).</text>
</comment>
<feature type="binding site" evidence="6">
    <location>
        <position position="18"/>
    </location>
    <ligand>
        <name>Mg(2+)</name>
        <dbReference type="ChEBI" id="CHEBI:18420"/>
    </ligand>
</feature>
<dbReference type="GO" id="GO:0006085">
    <property type="term" value="P:acetyl-CoA biosynthetic process"/>
    <property type="evidence" value="ECO:0007669"/>
    <property type="project" value="UniProtKB-UniRule"/>
</dbReference>
<comment type="catalytic activity">
    <reaction evidence="6">
        <text>acetate + ATP = acetyl phosphate + ADP</text>
        <dbReference type="Rhea" id="RHEA:11352"/>
        <dbReference type="ChEBI" id="CHEBI:22191"/>
        <dbReference type="ChEBI" id="CHEBI:30089"/>
        <dbReference type="ChEBI" id="CHEBI:30616"/>
        <dbReference type="ChEBI" id="CHEBI:456216"/>
        <dbReference type="EC" id="2.7.2.1"/>
    </reaction>
</comment>
<comment type="similarity">
    <text evidence="1 6 7">Belongs to the acetokinase family.</text>
</comment>
<dbReference type="Pfam" id="PF00871">
    <property type="entry name" value="Acetate_kinase"/>
    <property type="match status" value="1"/>
</dbReference>
<feature type="binding site" evidence="6">
    <location>
        <position position="81"/>
    </location>
    <ligand>
        <name>substrate</name>
    </ligand>
</feature>
<keyword evidence="4 6" id="KW-0418">Kinase</keyword>
<feature type="active site" description="Proton donor/acceptor" evidence="6">
    <location>
        <position position="138"/>
    </location>
</feature>
<keyword evidence="3 6" id="KW-0547">Nucleotide-binding</keyword>
<name>E3H256_ROTDC</name>
<dbReference type="eggNOG" id="COG0282">
    <property type="taxonomic scope" value="Bacteria"/>
</dbReference>
<dbReference type="GO" id="GO:0006083">
    <property type="term" value="P:acetate metabolic process"/>
    <property type="evidence" value="ECO:0007669"/>
    <property type="project" value="TreeGrafter"/>
</dbReference>
<dbReference type="PANTHER" id="PTHR21060:SF15">
    <property type="entry name" value="ACETATE KINASE-RELATED"/>
    <property type="match status" value="1"/>
</dbReference>
<feature type="site" description="Transition state stabilizer" evidence="6">
    <location>
        <position position="170"/>
    </location>
</feature>
<feature type="binding site" evidence="6">
    <location>
        <position position="25"/>
    </location>
    <ligand>
        <name>ATP</name>
        <dbReference type="ChEBI" id="CHEBI:30616"/>
    </ligand>
</feature>
<evidence type="ECO:0000256" key="5">
    <source>
        <dbReference type="ARBA" id="ARBA00022840"/>
    </source>
</evidence>
<dbReference type="PROSITE" id="PS01075">
    <property type="entry name" value="ACETATE_KINASE_1"/>
    <property type="match status" value="1"/>
</dbReference>
<dbReference type="SUPFAM" id="SSF53067">
    <property type="entry name" value="Actin-like ATPase domain"/>
    <property type="match status" value="2"/>
</dbReference>
<accession>E3H256</accession>
<comment type="subunit">
    <text evidence="6">Homodimer.</text>
</comment>
<dbReference type="EC" id="2.7.2.1" evidence="6"/>
<feature type="site" description="Transition state stabilizer" evidence="6">
    <location>
        <position position="231"/>
    </location>
</feature>
<sequence>MKVCFKKEEKFMLILVVNAGSSSLKYQVRDTSAPESEQMITSGLIENIGTDVPDHEVALHMMAEKLEGVLHGRQLQAIGHRVVQGAEKFTHPVLLNEQVIDEIDALSPLAPLHNPAHVKGMRAAFHTWPDLPQVAVFDTAFHSTMPEHAWRYAIPYDLADKYSIRRYGFHGTSHEYVSHVAADMLGIARDEFNGVVAHLGNGASVTAVKGGKSVDTSMGYTPLAGLVMGTRSGDIDPSALTTILTRDPEIDAERLDTILNKESGLLALAGSNDMRKVVESAQSGDERAQLALDMTAYRLMKYIGGYNLVVGGAQALIFTAGIGENSGDFRKLVLDRLAPLGIRYNEEENMKRSPEPRLISTEDSSIAVFVIPTNEEKAIAEATEELVA</sequence>
<evidence type="ECO:0000313" key="9">
    <source>
        <dbReference type="Proteomes" id="UP000000387"/>
    </source>
</evidence>
<evidence type="ECO:0000256" key="1">
    <source>
        <dbReference type="ARBA" id="ARBA00008748"/>
    </source>
</evidence>
<protein>
    <recommendedName>
        <fullName evidence="6">Acetate kinase</fullName>
        <ecNumber evidence="6">2.7.2.1</ecNumber>
    </recommendedName>
    <alternativeName>
        <fullName evidence="6">Acetokinase</fullName>
    </alternativeName>
</protein>
<evidence type="ECO:0000256" key="6">
    <source>
        <dbReference type="HAMAP-Rule" id="MF_00020"/>
    </source>
</evidence>